<feature type="region of interest" description="Disordered" evidence="1">
    <location>
        <begin position="218"/>
        <end position="351"/>
    </location>
</feature>
<feature type="compositionally biased region" description="Acidic residues" evidence="1">
    <location>
        <begin position="218"/>
        <end position="229"/>
    </location>
</feature>
<feature type="region of interest" description="Disordered" evidence="1">
    <location>
        <begin position="55"/>
        <end position="118"/>
    </location>
</feature>
<comment type="caution">
    <text evidence="2">The sequence shown here is derived from an EMBL/GenBank/DDBJ whole genome shotgun (WGS) entry which is preliminary data.</text>
</comment>
<gene>
    <name evidence="2" type="ORF">HETSPECPRED_002968</name>
</gene>
<accession>A0A8H3F411</accession>
<keyword evidence="3" id="KW-1185">Reference proteome</keyword>
<sequence>MVDYHPAGAAYQFPHRKPLPPAPPMPVNRTQQMTKLIPDVSLPSTSQQINSTFSILPQQSSRGPAPSQPYYPNTMNTTRRTPSTSTTSTTGTSTGPTRTPSGASTALSRTASSRSGASITPSSYVALMRKQKATVWCDRAQHEDPRLLAQQKAAKMRAFREVSGPNIEGRTSTSGSMGSGSTGVRSKIRHHGIPKASSYSYANMVGGGVPMRLSATEVENDGYGGDDDSLRDSHRRTGSGRSSMGSNKYLSANSRQPHRYSDGSTPRSGEESSPNGDIPELEETPVPGGHRDASRGDYFTQKGGDGDSGSSDEQAFGTVGQMKAPPSARREEGKSAEELRRRGSVDERANTMGSLGGVRLFVANPDLSD</sequence>
<organism evidence="2 3">
    <name type="scientific">Heterodermia speciosa</name>
    <dbReference type="NCBI Taxonomy" id="116794"/>
    <lineage>
        <taxon>Eukaryota</taxon>
        <taxon>Fungi</taxon>
        <taxon>Dikarya</taxon>
        <taxon>Ascomycota</taxon>
        <taxon>Pezizomycotina</taxon>
        <taxon>Lecanoromycetes</taxon>
        <taxon>OSLEUM clade</taxon>
        <taxon>Lecanoromycetidae</taxon>
        <taxon>Caliciales</taxon>
        <taxon>Physciaceae</taxon>
        <taxon>Heterodermia</taxon>
    </lineage>
</organism>
<dbReference type="EMBL" id="CAJPDS010000018">
    <property type="protein sequence ID" value="CAF9916634.1"/>
    <property type="molecule type" value="Genomic_DNA"/>
</dbReference>
<evidence type="ECO:0000313" key="3">
    <source>
        <dbReference type="Proteomes" id="UP000664521"/>
    </source>
</evidence>
<feature type="region of interest" description="Disordered" evidence="1">
    <location>
        <begin position="1"/>
        <end position="23"/>
    </location>
</feature>
<dbReference type="Proteomes" id="UP000664521">
    <property type="component" value="Unassembled WGS sequence"/>
</dbReference>
<dbReference type="OrthoDB" id="5385072at2759"/>
<evidence type="ECO:0000313" key="2">
    <source>
        <dbReference type="EMBL" id="CAF9916634.1"/>
    </source>
</evidence>
<reference evidence="2" key="1">
    <citation type="submission" date="2021-03" db="EMBL/GenBank/DDBJ databases">
        <authorList>
            <person name="Tagirdzhanova G."/>
        </authorList>
    </citation>
    <scope>NUCLEOTIDE SEQUENCE</scope>
</reference>
<feature type="region of interest" description="Disordered" evidence="1">
    <location>
        <begin position="165"/>
        <end position="186"/>
    </location>
</feature>
<proteinExistence type="predicted"/>
<dbReference type="AlphaFoldDB" id="A0A8H3F411"/>
<name>A0A8H3F411_9LECA</name>
<feature type="compositionally biased region" description="Basic and acidic residues" evidence="1">
    <location>
        <begin position="328"/>
        <end position="349"/>
    </location>
</feature>
<feature type="compositionally biased region" description="Low complexity" evidence="1">
    <location>
        <begin position="77"/>
        <end position="118"/>
    </location>
</feature>
<evidence type="ECO:0000256" key="1">
    <source>
        <dbReference type="SAM" id="MobiDB-lite"/>
    </source>
</evidence>
<feature type="compositionally biased region" description="Polar residues" evidence="1">
    <location>
        <begin position="262"/>
        <end position="275"/>
    </location>
</feature>
<protein>
    <submittedName>
        <fullName evidence="2">Uncharacterized protein</fullName>
    </submittedName>
</protein>